<dbReference type="EMBL" id="BOOR01000032">
    <property type="protein sequence ID" value="GII56074.1"/>
    <property type="molecule type" value="Genomic_DNA"/>
</dbReference>
<dbReference type="AlphaFoldDB" id="A0A8J3XX21"/>
<accession>A0A8J3XX21</accession>
<keyword evidence="2" id="KW-1185">Reference proteome</keyword>
<reference evidence="1" key="1">
    <citation type="submission" date="2021-01" db="EMBL/GenBank/DDBJ databases">
        <title>Whole genome shotgun sequence of Planotetraspora thailandica NBRC 104271.</title>
        <authorList>
            <person name="Komaki H."/>
            <person name="Tamura T."/>
        </authorList>
    </citation>
    <scope>NUCLEOTIDE SEQUENCE</scope>
    <source>
        <strain evidence="1">NBRC 104271</strain>
    </source>
</reference>
<protein>
    <submittedName>
        <fullName evidence="1">Uncharacterized protein</fullName>
    </submittedName>
</protein>
<sequence length="70" mass="7616">MIFEAADLFLAQGPGSKVMAAAWWDLTPEDTRNDIAAQTAVDRSEDNHAALVETSLLMRVDARCTPAPLE</sequence>
<comment type="caution">
    <text evidence="1">The sequence shown here is derived from an EMBL/GenBank/DDBJ whole genome shotgun (WGS) entry which is preliminary data.</text>
</comment>
<organism evidence="1 2">
    <name type="scientific">Planotetraspora thailandica</name>
    <dbReference type="NCBI Taxonomy" id="487172"/>
    <lineage>
        <taxon>Bacteria</taxon>
        <taxon>Bacillati</taxon>
        <taxon>Actinomycetota</taxon>
        <taxon>Actinomycetes</taxon>
        <taxon>Streptosporangiales</taxon>
        <taxon>Streptosporangiaceae</taxon>
        <taxon>Planotetraspora</taxon>
    </lineage>
</organism>
<dbReference type="Gene3D" id="3.40.50.10310">
    <property type="entry name" value="Creatininase"/>
    <property type="match status" value="1"/>
</dbReference>
<evidence type="ECO:0000313" key="1">
    <source>
        <dbReference type="EMBL" id="GII56074.1"/>
    </source>
</evidence>
<name>A0A8J3XX21_9ACTN</name>
<dbReference type="Proteomes" id="UP000605992">
    <property type="component" value="Unassembled WGS sequence"/>
</dbReference>
<gene>
    <name evidence="1" type="ORF">Pth03_44630</name>
</gene>
<evidence type="ECO:0000313" key="2">
    <source>
        <dbReference type="Proteomes" id="UP000605992"/>
    </source>
</evidence>
<dbReference type="RefSeq" id="WP_203946249.1">
    <property type="nucleotide sequence ID" value="NZ_BOOR01000032.1"/>
</dbReference>
<proteinExistence type="predicted"/>
<dbReference type="InterPro" id="IPR024087">
    <property type="entry name" value="Creatininase-like_sf"/>
</dbReference>